<name>X6N9L4_RETFI</name>
<accession>X6N9L4</accession>
<comment type="caution">
    <text evidence="2">The sequence shown here is derived from an EMBL/GenBank/DDBJ whole genome shotgun (WGS) entry which is preliminary data.</text>
</comment>
<keyword evidence="1" id="KW-0812">Transmembrane</keyword>
<evidence type="ECO:0000313" key="3">
    <source>
        <dbReference type="Proteomes" id="UP000023152"/>
    </source>
</evidence>
<sequence>MLMDVLSLSAELLGVGLCCMNVGLLLSWLFELFFVRKEKCLKIPAAFGAFCGSLVFSLISSTLFFGTHTFALLQTTNYFRSIFGKNPNYVSDSSLSSHTLASLRFLCRYCIVLALISKWLAKYCIWFFSVVRGRMVVCALHSALHGIIQKSPYIVVIIKKIFTFFFFI</sequence>
<dbReference type="AlphaFoldDB" id="X6N9L4"/>
<proteinExistence type="predicted"/>
<keyword evidence="1" id="KW-0472">Membrane</keyword>
<reference evidence="2 3" key="1">
    <citation type="journal article" date="2013" name="Curr. Biol.">
        <title>The Genome of the Foraminiferan Reticulomyxa filosa.</title>
        <authorList>
            <person name="Glockner G."/>
            <person name="Hulsmann N."/>
            <person name="Schleicher M."/>
            <person name="Noegel A.A."/>
            <person name="Eichinger L."/>
            <person name="Gallinger C."/>
            <person name="Pawlowski J."/>
            <person name="Sierra R."/>
            <person name="Euteneuer U."/>
            <person name="Pillet L."/>
            <person name="Moustafa A."/>
            <person name="Platzer M."/>
            <person name="Groth M."/>
            <person name="Szafranski K."/>
            <person name="Schliwa M."/>
        </authorList>
    </citation>
    <scope>NUCLEOTIDE SEQUENCE [LARGE SCALE GENOMIC DNA]</scope>
</reference>
<keyword evidence="1" id="KW-1133">Transmembrane helix</keyword>
<dbReference type="Proteomes" id="UP000023152">
    <property type="component" value="Unassembled WGS sequence"/>
</dbReference>
<organism evidence="2 3">
    <name type="scientific">Reticulomyxa filosa</name>
    <dbReference type="NCBI Taxonomy" id="46433"/>
    <lineage>
        <taxon>Eukaryota</taxon>
        <taxon>Sar</taxon>
        <taxon>Rhizaria</taxon>
        <taxon>Retaria</taxon>
        <taxon>Foraminifera</taxon>
        <taxon>Monothalamids</taxon>
        <taxon>Reticulomyxidae</taxon>
        <taxon>Reticulomyxa</taxon>
    </lineage>
</organism>
<dbReference type="EMBL" id="ASPP01010506">
    <property type="protein sequence ID" value="ETO22736.1"/>
    <property type="molecule type" value="Genomic_DNA"/>
</dbReference>
<gene>
    <name evidence="2" type="ORF">RFI_14457</name>
</gene>
<keyword evidence="3" id="KW-1185">Reference proteome</keyword>
<evidence type="ECO:0000313" key="2">
    <source>
        <dbReference type="EMBL" id="ETO22736.1"/>
    </source>
</evidence>
<feature type="transmembrane region" description="Helical" evidence="1">
    <location>
        <begin position="12"/>
        <end position="35"/>
    </location>
</feature>
<protein>
    <submittedName>
        <fullName evidence="2">Uncharacterized protein</fullName>
    </submittedName>
</protein>
<evidence type="ECO:0000256" key="1">
    <source>
        <dbReference type="SAM" id="Phobius"/>
    </source>
</evidence>
<feature type="transmembrane region" description="Helical" evidence="1">
    <location>
        <begin position="47"/>
        <end position="75"/>
    </location>
</feature>